<evidence type="ECO:0000256" key="1">
    <source>
        <dbReference type="SAM" id="MobiDB-lite"/>
    </source>
</evidence>
<protein>
    <submittedName>
        <fullName evidence="2">Uncharacterized protein</fullName>
    </submittedName>
</protein>
<evidence type="ECO:0000313" key="2">
    <source>
        <dbReference type="EMBL" id="CAG6399177.1"/>
    </source>
</evidence>
<sequence length="140" mass="14771">MGPPPRCRGGGAPGPAGRTGCVRHGRARRDSVPAKACNTDVTQKSRIRAKPSDLRFCLDFLVNSRARHFRAGNPAGVGLPGRPVVAGHRDNGTVSRMPDIRKGPPGGPRRVAGQMAGSVAGWVRLRRGRHTRAGSARLGT</sequence>
<dbReference type="Proteomes" id="UP001152519">
    <property type="component" value="Unassembled WGS sequence"/>
</dbReference>
<feature type="region of interest" description="Disordered" evidence="1">
    <location>
        <begin position="1"/>
        <end position="36"/>
    </location>
</feature>
<dbReference type="AlphaFoldDB" id="A0A9W4GW20"/>
<reference evidence="2" key="1">
    <citation type="submission" date="2021-05" db="EMBL/GenBank/DDBJ databases">
        <authorList>
            <person name="Arsene-Ploetze F."/>
        </authorList>
    </citation>
    <scope>NUCLEOTIDE SEQUENCE</scope>
    <source>
        <strain evidence="2">DSM 42138</strain>
    </source>
</reference>
<evidence type="ECO:0000313" key="3">
    <source>
        <dbReference type="Proteomes" id="UP001152519"/>
    </source>
</evidence>
<name>A0A9W4GW20_9ACTN</name>
<dbReference type="EMBL" id="CAJSLV010000119">
    <property type="protein sequence ID" value="CAG6399177.1"/>
    <property type="molecule type" value="Genomic_DNA"/>
</dbReference>
<keyword evidence="3" id="KW-1185">Reference proteome</keyword>
<comment type="caution">
    <text evidence="2">The sequence shown here is derived from an EMBL/GenBank/DDBJ whole genome shotgun (WGS) entry which is preliminary data.</text>
</comment>
<organism evidence="2 3">
    <name type="scientific">Actinacidiphila cocklensis</name>
    <dbReference type="NCBI Taxonomy" id="887465"/>
    <lineage>
        <taxon>Bacteria</taxon>
        <taxon>Bacillati</taxon>
        <taxon>Actinomycetota</taxon>
        <taxon>Actinomycetes</taxon>
        <taxon>Kitasatosporales</taxon>
        <taxon>Streptomycetaceae</taxon>
        <taxon>Actinacidiphila</taxon>
    </lineage>
</organism>
<gene>
    <name evidence="2" type="ORF">SCOCK_840013</name>
</gene>
<accession>A0A9W4GW20</accession>
<proteinExistence type="predicted"/>
<feature type="region of interest" description="Disordered" evidence="1">
    <location>
        <begin position="71"/>
        <end position="113"/>
    </location>
</feature>